<sequence length="166" mass="19243">MDIRTIEKDVLTKAKNNINPSTSSQLARELQQKWGKYAFDITNKLQKQGYLVRCDFFFGGDFWLGYLTPAGTEYLKELNYSAKKEQTNIYQNNFNSAVSVTNLQQGDHNSIIESKNEVDYSALLKTVEKINDLKLLYMKAEDYNPDLYKTLDELQESTEKKNPMEN</sequence>
<keyword evidence="3" id="KW-1185">Reference proteome</keyword>
<evidence type="ECO:0000313" key="2">
    <source>
        <dbReference type="EMBL" id="GMM15074.1"/>
    </source>
</evidence>
<dbReference type="Proteomes" id="UP001332503">
    <property type="component" value="Unassembled WGS sequence"/>
</dbReference>
<gene>
    <name evidence="2" type="ORF">LABF125_02070</name>
    <name evidence="1" type="ORF">LABF186_12900</name>
</gene>
<comment type="caution">
    <text evidence="1">The sequence shown here is derived from an EMBL/GenBank/DDBJ whole genome shotgun (WGS) entry which is preliminary data.</text>
</comment>
<dbReference type="Proteomes" id="UP001346800">
    <property type="component" value="Unassembled WGS sequence"/>
</dbReference>
<dbReference type="EMBL" id="BTFR01000004">
    <property type="protein sequence ID" value="GMM15074.1"/>
    <property type="molecule type" value="Genomic_DNA"/>
</dbReference>
<dbReference type="RefSeq" id="WP_338187022.1">
    <property type="nucleotide sequence ID" value="NZ_BTFQ01000048.1"/>
</dbReference>
<evidence type="ECO:0000313" key="3">
    <source>
        <dbReference type="Proteomes" id="UP001332503"/>
    </source>
</evidence>
<accession>A0ABD0C4G2</accession>
<organism evidence="1 4">
    <name type="scientific">Lactobacillus amylovorus subsp. animalium</name>
    <dbReference type="NCBI Taxonomy" id="3378536"/>
    <lineage>
        <taxon>Bacteria</taxon>
        <taxon>Bacillati</taxon>
        <taxon>Bacillota</taxon>
        <taxon>Bacilli</taxon>
        <taxon>Lactobacillales</taxon>
        <taxon>Lactobacillaceae</taxon>
        <taxon>Lactobacillus</taxon>
    </lineage>
</organism>
<protein>
    <submittedName>
        <fullName evidence="1">Uncharacterized protein</fullName>
    </submittedName>
</protein>
<reference evidence="1" key="1">
    <citation type="submission" date="2023-06" db="EMBL/GenBank/DDBJ databases">
        <authorList>
            <person name="Tohno M."/>
            <person name="Tanizawa Y."/>
        </authorList>
    </citation>
    <scope>NUCLEOTIDE SEQUENCE</scope>
    <source>
        <strain evidence="2">BF125</strain>
        <strain evidence="1">BF186</strain>
    </source>
</reference>
<reference evidence="3 4" key="2">
    <citation type="journal article" date="2024" name="Int. J. Syst. Evol. Microbiol.">
        <title>Proposal of Lactobacillus amylovorus subsp. animalis subsp. nov. and an emended description of Lactobacillus amylovorus.</title>
        <authorList>
            <person name="Yamane K."/>
            <person name="Tanizawa Y."/>
            <person name="Kobayashi H."/>
            <person name="Kamizono T."/>
            <person name="Kojima Y."/>
            <person name="Takagi H."/>
            <person name="Tohno M."/>
        </authorList>
    </citation>
    <scope>NUCLEOTIDE SEQUENCE [LARGE SCALE GENOMIC DNA]</scope>
    <source>
        <strain evidence="2 3">BF125</strain>
        <strain evidence="1 4">BF186</strain>
    </source>
</reference>
<evidence type="ECO:0000313" key="4">
    <source>
        <dbReference type="Proteomes" id="UP001346800"/>
    </source>
</evidence>
<dbReference type="AlphaFoldDB" id="A0ABD0C4G2"/>
<name>A0ABD0C4G2_LACAM</name>
<dbReference type="EMBL" id="BTFQ01000048">
    <property type="protein sequence ID" value="GMM14175.1"/>
    <property type="molecule type" value="Genomic_DNA"/>
</dbReference>
<evidence type="ECO:0000313" key="1">
    <source>
        <dbReference type="EMBL" id="GMM14175.1"/>
    </source>
</evidence>
<proteinExistence type="predicted"/>